<reference evidence="2 3" key="1">
    <citation type="submission" date="2024-01" db="EMBL/GenBank/DDBJ databases">
        <title>The diversity of rhizobia nodulating Mimosa spp. in eleven states of Brazil covering several biomes is determined by host plant, location, and edaphic factors.</title>
        <authorList>
            <person name="Rouws L."/>
            <person name="Barauna A."/>
            <person name="Beukes C."/>
            <person name="De Faria S.M."/>
            <person name="Gross E."/>
            <person name="Dos Reis Junior F.B."/>
            <person name="Simon M."/>
            <person name="Maluk M."/>
            <person name="Odee D.W."/>
            <person name="Kenicer G."/>
            <person name="Young J.P.W."/>
            <person name="Reis V.M."/>
            <person name="Zilli J."/>
            <person name="James E.K."/>
        </authorList>
    </citation>
    <scope>NUCLEOTIDE SEQUENCE [LARGE SCALE GENOMIC DNA]</scope>
    <source>
        <strain evidence="2 3">JPY164</strain>
    </source>
</reference>
<dbReference type="SUPFAM" id="SSF54909">
    <property type="entry name" value="Dimeric alpha+beta barrel"/>
    <property type="match status" value="1"/>
</dbReference>
<dbReference type="Gene3D" id="3.30.70.100">
    <property type="match status" value="1"/>
</dbReference>
<proteinExistence type="predicted"/>
<accession>A0ABU9S698</accession>
<dbReference type="PANTHER" id="PTHR33336:SF15">
    <property type="entry name" value="ABM DOMAIN-CONTAINING PROTEIN"/>
    <property type="match status" value="1"/>
</dbReference>
<dbReference type="Pfam" id="PF03992">
    <property type="entry name" value="ABM"/>
    <property type="match status" value="1"/>
</dbReference>
<keyword evidence="3" id="KW-1185">Reference proteome</keyword>
<evidence type="ECO:0000313" key="3">
    <source>
        <dbReference type="Proteomes" id="UP001390669"/>
    </source>
</evidence>
<keyword evidence="2" id="KW-0503">Monooxygenase</keyword>
<feature type="domain" description="ABM" evidence="1">
    <location>
        <begin position="29"/>
        <end position="124"/>
    </location>
</feature>
<evidence type="ECO:0000259" key="1">
    <source>
        <dbReference type="PROSITE" id="PS51725"/>
    </source>
</evidence>
<dbReference type="GO" id="GO:0004497">
    <property type="term" value="F:monooxygenase activity"/>
    <property type="evidence" value="ECO:0007669"/>
    <property type="project" value="UniProtKB-KW"/>
</dbReference>
<dbReference type="EMBL" id="JAYMRW010000002">
    <property type="protein sequence ID" value="MEM5446783.1"/>
    <property type="molecule type" value="Genomic_DNA"/>
</dbReference>
<dbReference type="EC" id="1.-.-.-" evidence="2"/>
<dbReference type="InterPro" id="IPR050744">
    <property type="entry name" value="AI-2_Isomerase_LsrG"/>
</dbReference>
<sequence>MENPKVLELVMSEDNVGELSLIAHTSELFVVQSDFFVKPDCLERFIDVIKQHTLNSVTKETGCISYEATVEEQNPQIVNVYEKYVSKDAYLEHRSTPHYAWFREQVSSMLYLRDDDAVISRRKFKLISGHYRLP</sequence>
<name>A0ABU9S698_9BURK</name>
<dbReference type="PROSITE" id="PS51725">
    <property type="entry name" value="ABM"/>
    <property type="match status" value="1"/>
</dbReference>
<protein>
    <submittedName>
        <fullName evidence="2">Quinol monooxygenase</fullName>
        <ecNumber evidence="2">1.-.-.-</ecNumber>
    </submittedName>
</protein>
<dbReference type="RefSeq" id="WP_406951495.1">
    <property type="nucleotide sequence ID" value="NZ_JAYMRW010000002.1"/>
</dbReference>
<evidence type="ECO:0000313" key="2">
    <source>
        <dbReference type="EMBL" id="MEM5446783.1"/>
    </source>
</evidence>
<keyword evidence="2" id="KW-0560">Oxidoreductase</keyword>
<organism evidence="2 3">
    <name type="scientific">Paraburkholderia guartelaensis</name>
    <dbReference type="NCBI Taxonomy" id="2546446"/>
    <lineage>
        <taxon>Bacteria</taxon>
        <taxon>Pseudomonadati</taxon>
        <taxon>Pseudomonadota</taxon>
        <taxon>Betaproteobacteria</taxon>
        <taxon>Burkholderiales</taxon>
        <taxon>Burkholderiaceae</taxon>
        <taxon>Paraburkholderia</taxon>
    </lineage>
</organism>
<gene>
    <name evidence="2" type="ORF">VSR33_04675</name>
</gene>
<dbReference type="InterPro" id="IPR007138">
    <property type="entry name" value="ABM_dom"/>
</dbReference>
<dbReference type="PANTHER" id="PTHR33336">
    <property type="entry name" value="QUINOL MONOOXYGENASE YGIN-RELATED"/>
    <property type="match status" value="1"/>
</dbReference>
<dbReference type="Proteomes" id="UP001390669">
    <property type="component" value="Unassembled WGS sequence"/>
</dbReference>
<dbReference type="InterPro" id="IPR011008">
    <property type="entry name" value="Dimeric_a/b-barrel"/>
</dbReference>
<comment type="caution">
    <text evidence="2">The sequence shown here is derived from an EMBL/GenBank/DDBJ whole genome shotgun (WGS) entry which is preliminary data.</text>
</comment>